<evidence type="ECO:0000256" key="4">
    <source>
        <dbReference type="ARBA" id="ARBA00022448"/>
    </source>
</evidence>
<proteinExistence type="inferred from homology"/>
<feature type="domain" description="VHS" evidence="9">
    <location>
        <begin position="18"/>
        <end position="147"/>
    </location>
</feature>
<comment type="subcellular location">
    <subcellularLocation>
        <location evidence="1">Endosome</location>
    </subcellularLocation>
</comment>
<dbReference type="InterPro" id="IPR050670">
    <property type="entry name" value="STAM"/>
</dbReference>
<sequence length="240" mass="26509">MPIFGENSSPYDEVVEKATAETVTSENWGLILDICDRVTGEGSKGAKQCLLSIKKRLNHRDPHVVMLALSVLDSLWNNSGTVFQREVSSREFTSELLSKATHSNRSIGEKTRLLIKKWADNECKKDPSLSLVETLYIQLERDGYSFESSEPKKTAMKLPTDPNFVTTNEEEEAIAKAIALSLKENDAKAGEPAKVNKTSIYPTAAPAASGRTVKALYDFEAVEDNELTFFTGDVISVLDD</sequence>
<dbReference type="PANTHER" id="PTHR45929:SF3">
    <property type="entry name" value="JAK PATHWAY SIGNAL TRANSDUCTION ADAPTOR MOLECULE"/>
    <property type="match status" value="1"/>
</dbReference>
<evidence type="ECO:0000256" key="2">
    <source>
        <dbReference type="ARBA" id="ARBA00009666"/>
    </source>
</evidence>
<dbReference type="SUPFAM" id="SSF48464">
    <property type="entry name" value="ENTH/VHS domain"/>
    <property type="match status" value="1"/>
</dbReference>
<dbReference type="GO" id="GO:0043328">
    <property type="term" value="P:protein transport to vacuole involved in ubiquitin-dependent protein catabolic process via the multivesicular body sorting pathway"/>
    <property type="evidence" value="ECO:0007669"/>
    <property type="project" value="TreeGrafter"/>
</dbReference>
<dbReference type="GO" id="GO:0035091">
    <property type="term" value="F:phosphatidylinositol binding"/>
    <property type="evidence" value="ECO:0007669"/>
    <property type="project" value="InterPro"/>
</dbReference>
<dbReference type="SMART" id="SM00288">
    <property type="entry name" value="VHS"/>
    <property type="match status" value="1"/>
</dbReference>
<dbReference type="PROSITE" id="PS50002">
    <property type="entry name" value="SH3"/>
    <property type="match status" value="1"/>
</dbReference>
<evidence type="ECO:0000256" key="7">
    <source>
        <dbReference type="PROSITE-ProRule" id="PRU00192"/>
    </source>
</evidence>
<dbReference type="AlphaFoldDB" id="A0A914UKH6"/>
<organism evidence="10 11">
    <name type="scientific">Plectus sambesii</name>
    <dbReference type="NCBI Taxonomy" id="2011161"/>
    <lineage>
        <taxon>Eukaryota</taxon>
        <taxon>Metazoa</taxon>
        <taxon>Ecdysozoa</taxon>
        <taxon>Nematoda</taxon>
        <taxon>Chromadorea</taxon>
        <taxon>Plectida</taxon>
        <taxon>Plectina</taxon>
        <taxon>Plectoidea</taxon>
        <taxon>Plectidae</taxon>
        <taxon>Plectus</taxon>
    </lineage>
</organism>
<dbReference type="Gene3D" id="1.25.40.90">
    <property type="match status" value="1"/>
</dbReference>
<keyword evidence="4" id="KW-0813">Transport</keyword>
<dbReference type="InterPro" id="IPR001452">
    <property type="entry name" value="SH3_domain"/>
</dbReference>
<dbReference type="Gene3D" id="2.30.30.40">
    <property type="entry name" value="SH3 Domains"/>
    <property type="match status" value="1"/>
</dbReference>
<comment type="similarity">
    <text evidence="2">Belongs to the STAM family.</text>
</comment>
<dbReference type="InterPro" id="IPR036028">
    <property type="entry name" value="SH3-like_dom_sf"/>
</dbReference>
<dbReference type="PROSITE" id="PS50330">
    <property type="entry name" value="UIM"/>
    <property type="match status" value="1"/>
</dbReference>
<dbReference type="Pfam" id="PF00018">
    <property type="entry name" value="SH3_1"/>
    <property type="match status" value="1"/>
</dbReference>
<protein>
    <submittedName>
        <fullName evidence="11">Uncharacterized protein</fullName>
    </submittedName>
</protein>
<dbReference type="Pfam" id="PF00790">
    <property type="entry name" value="VHS"/>
    <property type="match status" value="1"/>
</dbReference>
<keyword evidence="5" id="KW-0967">Endosome</keyword>
<evidence type="ECO:0000259" key="8">
    <source>
        <dbReference type="PROSITE" id="PS50002"/>
    </source>
</evidence>
<dbReference type="Proteomes" id="UP000887566">
    <property type="component" value="Unplaced"/>
</dbReference>
<dbReference type="Pfam" id="PF02809">
    <property type="entry name" value="UIM"/>
    <property type="match status" value="1"/>
</dbReference>
<evidence type="ECO:0000256" key="6">
    <source>
        <dbReference type="ARBA" id="ARBA00022927"/>
    </source>
</evidence>
<keyword evidence="10" id="KW-1185">Reference proteome</keyword>
<evidence type="ECO:0000256" key="1">
    <source>
        <dbReference type="ARBA" id="ARBA00004177"/>
    </source>
</evidence>
<reference evidence="11" key="1">
    <citation type="submission" date="2022-11" db="UniProtKB">
        <authorList>
            <consortium name="WormBaseParasite"/>
        </authorList>
    </citation>
    <scope>IDENTIFICATION</scope>
</reference>
<evidence type="ECO:0000313" key="10">
    <source>
        <dbReference type="Proteomes" id="UP000887566"/>
    </source>
</evidence>
<feature type="domain" description="SH3" evidence="8">
    <location>
        <begin position="208"/>
        <end position="240"/>
    </location>
</feature>
<keyword evidence="6" id="KW-0653">Protein transport</keyword>
<name>A0A914UKH6_9BILA</name>
<evidence type="ECO:0000256" key="5">
    <source>
        <dbReference type="ARBA" id="ARBA00022753"/>
    </source>
</evidence>
<dbReference type="PROSITE" id="PS50179">
    <property type="entry name" value="VHS"/>
    <property type="match status" value="1"/>
</dbReference>
<dbReference type="GO" id="GO:0043130">
    <property type="term" value="F:ubiquitin binding"/>
    <property type="evidence" value="ECO:0007669"/>
    <property type="project" value="InterPro"/>
</dbReference>
<dbReference type="PANTHER" id="PTHR45929">
    <property type="entry name" value="JAK PATHWAY SIGNAL TRANSDUCTION ADAPTOR MOLECULE"/>
    <property type="match status" value="1"/>
</dbReference>
<dbReference type="WBParaSite" id="PSAMB.scaffold1079size36238.g10824.t1">
    <property type="protein sequence ID" value="PSAMB.scaffold1079size36238.g10824.t1"/>
    <property type="gene ID" value="PSAMB.scaffold1079size36238.g10824"/>
</dbReference>
<evidence type="ECO:0000259" key="9">
    <source>
        <dbReference type="PROSITE" id="PS50179"/>
    </source>
</evidence>
<dbReference type="InterPro" id="IPR002014">
    <property type="entry name" value="VHS_dom"/>
</dbReference>
<dbReference type="CDD" id="cd03568">
    <property type="entry name" value="VHS_STAM"/>
    <property type="match status" value="1"/>
</dbReference>
<accession>A0A914UKH6</accession>
<dbReference type="GO" id="GO:0033565">
    <property type="term" value="C:ESCRT-0 complex"/>
    <property type="evidence" value="ECO:0007669"/>
    <property type="project" value="TreeGrafter"/>
</dbReference>
<evidence type="ECO:0000313" key="11">
    <source>
        <dbReference type="WBParaSite" id="PSAMB.scaffold1079size36238.g10824.t1"/>
    </source>
</evidence>
<evidence type="ECO:0000256" key="3">
    <source>
        <dbReference type="ARBA" id="ARBA00022443"/>
    </source>
</evidence>
<dbReference type="SUPFAM" id="SSF50044">
    <property type="entry name" value="SH3-domain"/>
    <property type="match status" value="1"/>
</dbReference>
<keyword evidence="3 7" id="KW-0728">SH3 domain</keyword>
<dbReference type="InterPro" id="IPR003903">
    <property type="entry name" value="UIM_dom"/>
</dbReference>
<dbReference type="InterPro" id="IPR008942">
    <property type="entry name" value="ENTH_VHS"/>
</dbReference>